<dbReference type="RefSeq" id="WP_034886603.1">
    <property type="nucleotide sequence ID" value="NZ_JGZI01000007.1"/>
</dbReference>
<dbReference type="InterPro" id="IPR001509">
    <property type="entry name" value="Epimerase_deHydtase"/>
</dbReference>
<dbReference type="InterPro" id="IPR051783">
    <property type="entry name" value="NAD(P)-dependent_oxidoreduct"/>
</dbReference>
<dbReference type="EMBL" id="JGZI01000007">
    <property type="protein sequence ID" value="KFI83263.1"/>
    <property type="molecule type" value="Genomic_DNA"/>
</dbReference>
<dbReference type="SUPFAM" id="SSF51735">
    <property type="entry name" value="NAD(P)-binding Rossmann-fold domains"/>
    <property type="match status" value="1"/>
</dbReference>
<sequence>MKIVVIGAYGHIGSYLVPKLVRSGNEVIAVSRGRSKPYVEGAEWGRVGQLSLDRVKDPEFNRKIAELGADVVVDLISFSLDDTKGIVEALEGTELSHYLFCSSIWAHGRAETLPVEANAVKAPLDDYGINKYKSELYLQEEFRKRGFPSTVIMPGQISGPGWTIINPQGNTDIGVFQDIADGRAIALPNFGMETLHHVHADDVAQMFFKAIAHRNQALGESFHAVAAESMTLYGYAKAMYRFFGQEPDIEFMPWPQWVEHIDDASLSEHTYYHIARSGQYSIENARTLIGYSPKYGTLETVEQAVRSYIDRGLVSVTPVR</sequence>
<gene>
    <name evidence="2" type="ORF">BPSY_0358</name>
</gene>
<dbReference type="eggNOG" id="COG0451">
    <property type="taxonomic scope" value="Bacteria"/>
</dbReference>
<dbReference type="AlphaFoldDB" id="A0A087CJ13"/>
<dbReference type="GO" id="GO:0004029">
    <property type="term" value="F:aldehyde dehydrogenase (NAD+) activity"/>
    <property type="evidence" value="ECO:0007669"/>
    <property type="project" value="TreeGrafter"/>
</dbReference>
<dbReference type="OrthoDB" id="7941246at2"/>
<organism evidence="2 3">
    <name type="scientific">Bifidobacterium psychraerophilum</name>
    <dbReference type="NCBI Taxonomy" id="218140"/>
    <lineage>
        <taxon>Bacteria</taxon>
        <taxon>Bacillati</taxon>
        <taxon>Actinomycetota</taxon>
        <taxon>Actinomycetes</taxon>
        <taxon>Bifidobacteriales</taxon>
        <taxon>Bifidobacteriaceae</taxon>
        <taxon>Bifidobacterium</taxon>
    </lineage>
</organism>
<dbReference type="PANTHER" id="PTHR48079:SF6">
    <property type="entry name" value="NAD(P)-BINDING DOMAIN-CONTAINING PROTEIN-RELATED"/>
    <property type="match status" value="1"/>
</dbReference>
<dbReference type="GO" id="GO:0005737">
    <property type="term" value="C:cytoplasm"/>
    <property type="evidence" value="ECO:0007669"/>
    <property type="project" value="TreeGrafter"/>
</dbReference>
<dbReference type="Proteomes" id="UP000029050">
    <property type="component" value="Unassembled WGS sequence"/>
</dbReference>
<proteinExistence type="predicted"/>
<comment type="caution">
    <text evidence="2">The sequence shown here is derived from an EMBL/GenBank/DDBJ whole genome shotgun (WGS) entry which is preliminary data.</text>
</comment>
<dbReference type="PANTHER" id="PTHR48079">
    <property type="entry name" value="PROTEIN YEEZ"/>
    <property type="match status" value="1"/>
</dbReference>
<keyword evidence="3" id="KW-1185">Reference proteome</keyword>
<dbReference type="Gene3D" id="3.40.50.720">
    <property type="entry name" value="NAD(P)-binding Rossmann-like Domain"/>
    <property type="match status" value="1"/>
</dbReference>
<evidence type="ECO:0000259" key="1">
    <source>
        <dbReference type="Pfam" id="PF01370"/>
    </source>
</evidence>
<dbReference type="Pfam" id="PF01370">
    <property type="entry name" value="Epimerase"/>
    <property type="match status" value="1"/>
</dbReference>
<feature type="domain" description="NAD-dependent epimerase/dehydratase" evidence="1">
    <location>
        <begin position="3"/>
        <end position="216"/>
    </location>
</feature>
<dbReference type="STRING" id="218140.BPSY_0358"/>
<name>A0A087CJ13_9BIFI</name>
<evidence type="ECO:0000313" key="3">
    <source>
        <dbReference type="Proteomes" id="UP000029050"/>
    </source>
</evidence>
<accession>A0A087CJ13</accession>
<protein>
    <submittedName>
        <fullName evidence="2">NAD dependent epimerase/dehydratase family protein</fullName>
    </submittedName>
</protein>
<reference evidence="2 3" key="1">
    <citation type="submission" date="2014-03" db="EMBL/GenBank/DDBJ databases">
        <title>Genomics of Bifidobacteria.</title>
        <authorList>
            <person name="Ventura M."/>
            <person name="Milani C."/>
            <person name="Lugli G.A."/>
        </authorList>
    </citation>
    <scope>NUCLEOTIDE SEQUENCE [LARGE SCALE GENOMIC DNA]</scope>
    <source>
        <strain evidence="2 3">LMG 21775</strain>
    </source>
</reference>
<evidence type="ECO:0000313" key="2">
    <source>
        <dbReference type="EMBL" id="KFI83263.1"/>
    </source>
</evidence>
<dbReference type="InterPro" id="IPR036291">
    <property type="entry name" value="NAD(P)-bd_dom_sf"/>
</dbReference>